<evidence type="ECO:0000313" key="11">
    <source>
        <dbReference type="EMBL" id="CAE2191318.1"/>
    </source>
</evidence>
<evidence type="ECO:0000256" key="1">
    <source>
        <dbReference type="ARBA" id="ARBA00004251"/>
    </source>
</evidence>
<feature type="domain" description="MRH" evidence="10">
    <location>
        <begin position="672"/>
        <end position="853"/>
    </location>
</feature>
<dbReference type="PANTHER" id="PTHR22727:SF15">
    <property type="entry name" value="MRH DOMAIN-CONTAINING PROTEIN"/>
    <property type="match status" value="1"/>
</dbReference>
<keyword evidence="5" id="KW-1015">Disulfide bond</keyword>
<dbReference type="PROSITE" id="PS51914">
    <property type="entry name" value="MRH"/>
    <property type="match status" value="1"/>
</dbReference>
<keyword evidence="8" id="KW-1133">Transmembrane helix</keyword>
<protein>
    <recommendedName>
        <fullName evidence="10">MRH domain-containing protein</fullName>
    </recommendedName>
</protein>
<feature type="signal peptide" evidence="9">
    <location>
        <begin position="1"/>
        <end position="19"/>
    </location>
</feature>
<feature type="transmembrane region" description="Helical" evidence="8">
    <location>
        <begin position="907"/>
        <end position="931"/>
    </location>
</feature>
<evidence type="ECO:0000256" key="4">
    <source>
        <dbReference type="ARBA" id="ARBA00022729"/>
    </source>
</evidence>
<organism evidence="11">
    <name type="scientific">Guillardia theta</name>
    <name type="common">Cryptophyte</name>
    <name type="synonym">Cryptomonas phi</name>
    <dbReference type="NCBI Taxonomy" id="55529"/>
    <lineage>
        <taxon>Eukaryota</taxon>
        <taxon>Cryptophyceae</taxon>
        <taxon>Pyrenomonadales</taxon>
        <taxon>Geminigeraceae</taxon>
        <taxon>Guillardia</taxon>
    </lineage>
</organism>
<keyword evidence="8" id="KW-0472">Membrane</keyword>
<evidence type="ECO:0000256" key="9">
    <source>
        <dbReference type="SAM" id="SignalP"/>
    </source>
</evidence>
<evidence type="ECO:0000256" key="6">
    <source>
        <dbReference type="ARBA" id="ARBA00023180"/>
    </source>
</evidence>
<gene>
    <name evidence="11" type="ORF">GTHE00462_LOCUS629</name>
</gene>
<sequence>MLRLLLHIWLIALIGFAYGDVSPVIQSEHARPCAHHNSSKGCKQGNGLSANPQPRIFEGISDFFEGLFGGSDERCILPDVEEQLRYQVADCSTERLPSLRLQFGPADCELSSPIPSAPSCSKQCGAGEYLSWSRGGGNFACKQCPAGKFSVGGGERYQRWPQSLPPQFETTCYSLDPDHFADAQQVWLEKVNCDPWQVGRNGSMLSSGDNRRYNYVESYLILHLKFVRKGSLWFRFMVDAEDHADGLLFRIDHVNQPLDPSGSVFVSQILEPQRAEFAVEPGWHVFKWVYYKDMSVTYGKDRVELWEVGFNGTEWADTSCSSCPEGFSSVAGSSRCSSCEEGTVFDQTSQRCLSCNLTTHYALPGFSKCELRPPCRPDDYVERYTQCNSETNTRDKWYVWTEPKICRGQLLPPNVTGLPCPPCSVGKVLVQGKCSFCSPGYFADPASSQCLPCGPGSEAPLFQVMTDFSTWPEQMTTGCRGECGTAGWRSQGSFLEAGRDHYDATVWLRLDVVLVEVGSLQFGFSLACRGNDVSFVVEVDGKNLVDLCAGGGAAASSWSVSLSTGSHAIRWLYIQRSSLAGTDLHTARILNISLSGVAQGGALHCLPCPAGFFSTGLQTNCLACPEGFSSPPGATGCSLCEEGKFAPYPGSSTCFQCGANAVSGAGSAECSADCRVSWSEEEAVYDFAPLRTRLDGVTPMTYEDRDGEKQLVFLSLCAPLPLNSSCVQGMEALDHPRHSYSCSVNPEDTEDDSASQLERSGGAKDLGSTLSFLPLPKFLRARGFSKGLTIGLFNGDECEGGGGGGASKTWSTELHIVCNASKGVGVPTFLYELSSAEPCTMHVLWESQHGCPLCTDGDYKAMGGACVNGLQDISYFRKTECFAGVPMPPPEYGSSCIKQVAKVLPSWVLLLIVVAVVAVVGIIVYIACLYYRYRNMYEKYQKLVLSDRDVEHRDFDSEIIAEEG</sequence>
<keyword evidence="4 9" id="KW-0732">Signal</keyword>
<dbReference type="SUPFAM" id="SSF57184">
    <property type="entry name" value="Growth factor receptor domain"/>
    <property type="match status" value="2"/>
</dbReference>
<feature type="region of interest" description="Disordered" evidence="7">
    <location>
        <begin position="738"/>
        <end position="762"/>
    </location>
</feature>
<reference evidence="11" key="1">
    <citation type="submission" date="2021-01" db="EMBL/GenBank/DDBJ databases">
        <authorList>
            <person name="Corre E."/>
            <person name="Pelletier E."/>
            <person name="Niang G."/>
            <person name="Scheremetjew M."/>
            <person name="Finn R."/>
            <person name="Kale V."/>
            <person name="Holt S."/>
            <person name="Cochrane G."/>
            <person name="Meng A."/>
            <person name="Brown T."/>
            <person name="Cohen L."/>
        </authorList>
    </citation>
    <scope>NUCLEOTIDE SEQUENCE</scope>
    <source>
        <strain evidence="11">CCMP 2712</strain>
    </source>
</reference>
<evidence type="ECO:0000259" key="10">
    <source>
        <dbReference type="PROSITE" id="PS51914"/>
    </source>
</evidence>
<feature type="chain" id="PRO_5031555308" description="MRH domain-containing protein" evidence="9">
    <location>
        <begin position="20"/>
        <end position="964"/>
    </location>
</feature>
<comment type="similarity">
    <text evidence="2">Belongs to the ELAPOR family.</text>
</comment>
<evidence type="ECO:0000256" key="7">
    <source>
        <dbReference type="SAM" id="MobiDB-lite"/>
    </source>
</evidence>
<evidence type="ECO:0000256" key="3">
    <source>
        <dbReference type="ARBA" id="ARBA00022475"/>
    </source>
</evidence>
<evidence type="ECO:0000256" key="8">
    <source>
        <dbReference type="SAM" id="Phobius"/>
    </source>
</evidence>
<keyword evidence="3" id="KW-1003">Cell membrane</keyword>
<keyword evidence="8" id="KW-0812">Transmembrane</keyword>
<dbReference type="InterPro" id="IPR039181">
    <property type="entry name" value="Elapor1/2"/>
</dbReference>
<dbReference type="Gene3D" id="2.70.130.10">
    <property type="entry name" value="Mannose-6-phosphate receptor binding domain"/>
    <property type="match status" value="1"/>
</dbReference>
<dbReference type="InterPro" id="IPR009030">
    <property type="entry name" value="Growth_fac_rcpt_cys_sf"/>
</dbReference>
<dbReference type="GO" id="GO:0005886">
    <property type="term" value="C:plasma membrane"/>
    <property type="evidence" value="ECO:0007669"/>
    <property type="project" value="UniProtKB-SubCell"/>
</dbReference>
<proteinExistence type="inferred from homology"/>
<evidence type="ECO:0000256" key="2">
    <source>
        <dbReference type="ARBA" id="ARBA00007627"/>
    </source>
</evidence>
<dbReference type="InterPro" id="IPR044865">
    <property type="entry name" value="MRH_dom"/>
</dbReference>
<dbReference type="SMART" id="SM01411">
    <property type="entry name" value="Ephrin_rec_like"/>
    <property type="match status" value="3"/>
</dbReference>
<name>A0A7S4LZX2_GUITH</name>
<dbReference type="EMBL" id="HBKN01000748">
    <property type="protein sequence ID" value="CAE2191318.1"/>
    <property type="molecule type" value="Transcribed_RNA"/>
</dbReference>
<accession>A0A7S4LZX2</accession>
<dbReference type="InterPro" id="IPR009011">
    <property type="entry name" value="Man6P_isomerase_rcpt-bd_dom_sf"/>
</dbReference>
<dbReference type="OMA" id="NTAWEVA"/>
<dbReference type="Gene3D" id="2.10.50.10">
    <property type="entry name" value="Tumor Necrosis Factor Receptor, subunit A, domain 2"/>
    <property type="match status" value="1"/>
</dbReference>
<evidence type="ECO:0000256" key="5">
    <source>
        <dbReference type="ARBA" id="ARBA00023157"/>
    </source>
</evidence>
<dbReference type="AlphaFoldDB" id="A0A7S4LZX2"/>
<dbReference type="PANTHER" id="PTHR22727">
    <property type="entry name" value="PROTEIN CBG13728"/>
    <property type="match status" value="1"/>
</dbReference>
<comment type="subcellular location">
    <subcellularLocation>
        <location evidence="1">Cell membrane</location>
        <topology evidence="1">Single-pass type I membrane protein</topology>
    </subcellularLocation>
</comment>
<dbReference type="SUPFAM" id="SSF50911">
    <property type="entry name" value="Mannose 6-phosphate receptor domain"/>
    <property type="match status" value="1"/>
</dbReference>
<keyword evidence="6" id="KW-0325">Glycoprotein</keyword>